<evidence type="ECO:0000313" key="3">
    <source>
        <dbReference type="Proteomes" id="UP001201812"/>
    </source>
</evidence>
<protein>
    <recommendedName>
        <fullName evidence="4">FLYWCH-type domain-containing protein</fullName>
    </recommendedName>
</protein>
<proteinExistence type="predicted"/>
<accession>A0AAD4N2I4</accession>
<dbReference type="EMBL" id="JAKKPZ010000018">
    <property type="protein sequence ID" value="KAI1712489.1"/>
    <property type="molecule type" value="Genomic_DNA"/>
</dbReference>
<dbReference type="Proteomes" id="UP001201812">
    <property type="component" value="Unassembled WGS sequence"/>
</dbReference>
<evidence type="ECO:0008006" key="4">
    <source>
        <dbReference type="Google" id="ProtNLM"/>
    </source>
</evidence>
<reference evidence="2" key="1">
    <citation type="submission" date="2022-01" db="EMBL/GenBank/DDBJ databases">
        <title>Genome Sequence Resource for Two Populations of Ditylenchus destructor, the Migratory Endoparasitic Phytonematode.</title>
        <authorList>
            <person name="Zhang H."/>
            <person name="Lin R."/>
            <person name="Xie B."/>
        </authorList>
    </citation>
    <scope>NUCLEOTIDE SEQUENCE</scope>
    <source>
        <strain evidence="2">BazhouSP</strain>
    </source>
</reference>
<keyword evidence="3" id="KW-1185">Reference proteome</keyword>
<feature type="region of interest" description="Disordered" evidence="1">
    <location>
        <begin position="1"/>
        <end position="25"/>
    </location>
</feature>
<comment type="caution">
    <text evidence="2">The sequence shown here is derived from an EMBL/GenBank/DDBJ whole genome shotgun (WGS) entry which is preliminary data.</text>
</comment>
<name>A0AAD4N2I4_9BILA</name>
<evidence type="ECO:0000256" key="1">
    <source>
        <dbReference type="SAM" id="MobiDB-lite"/>
    </source>
</evidence>
<evidence type="ECO:0000313" key="2">
    <source>
        <dbReference type="EMBL" id="KAI1712489.1"/>
    </source>
</evidence>
<organism evidence="2 3">
    <name type="scientific">Ditylenchus destructor</name>
    <dbReference type="NCBI Taxonomy" id="166010"/>
    <lineage>
        <taxon>Eukaryota</taxon>
        <taxon>Metazoa</taxon>
        <taxon>Ecdysozoa</taxon>
        <taxon>Nematoda</taxon>
        <taxon>Chromadorea</taxon>
        <taxon>Rhabditida</taxon>
        <taxon>Tylenchina</taxon>
        <taxon>Tylenchomorpha</taxon>
        <taxon>Sphaerularioidea</taxon>
        <taxon>Anguinidae</taxon>
        <taxon>Anguininae</taxon>
        <taxon>Ditylenchus</taxon>
    </lineage>
</organism>
<dbReference type="AlphaFoldDB" id="A0AAD4N2I4"/>
<sequence>MARKRPNSSLDTYEPLEEESSSDKENFDAPVEFIKTQMQATKGTGVLLAHEGHLYWHQKGDMEGCSFWKCVLSRKHKQGEFRCSTVDNLHTAYGKRSSVFGCPGYAIANFCADKYRNALPSH</sequence>
<gene>
    <name evidence="2" type="ORF">DdX_09576</name>
</gene>